<reference evidence="1 2" key="1">
    <citation type="submission" date="2017-09" db="EMBL/GenBank/DDBJ databases">
        <title>Comparative genomics of rhizobia isolated from Phaseolus vulgaris in China.</title>
        <authorList>
            <person name="Tong W."/>
        </authorList>
    </citation>
    <scope>NUCLEOTIDE SEQUENCE [LARGE SCALE GENOMIC DNA]</scope>
    <source>
        <strain evidence="1 2">C5</strain>
    </source>
</reference>
<dbReference type="RefSeq" id="WP_097610778.1">
    <property type="nucleotide sequence ID" value="NZ_NWSV01000002.1"/>
</dbReference>
<accession>A0A2A6JI50</accession>
<proteinExistence type="predicted"/>
<comment type="caution">
    <text evidence="1">The sequence shown here is derived from an EMBL/GenBank/DDBJ whole genome shotgun (WGS) entry which is preliminary data.</text>
</comment>
<sequence>MRSFYSFRSIGVGAAIIIASLSSLFLVSVPASAEVVPLDAGIYLKVNMTSSDFATVVFDVLQVEEVNRLADHPGAQSLTAFAALHPLKPEYAESYQTHGLNFIDVRRRC</sequence>
<dbReference type="Proteomes" id="UP000220768">
    <property type="component" value="Unassembled WGS sequence"/>
</dbReference>
<dbReference type="EMBL" id="NWSV01000002">
    <property type="protein sequence ID" value="PDT05706.1"/>
    <property type="molecule type" value="Genomic_DNA"/>
</dbReference>
<evidence type="ECO:0000313" key="1">
    <source>
        <dbReference type="EMBL" id="PDT05706.1"/>
    </source>
</evidence>
<dbReference type="AlphaFoldDB" id="A0A2A6JI50"/>
<evidence type="ECO:0000313" key="2">
    <source>
        <dbReference type="Proteomes" id="UP000220768"/>
    </source>
</evidence>
<gene>
    <name evidence="1" type="ORF">CO666_03630</name>
</gene>
<protein>
    <submittedName>
        <fullName evidence="1">Uncharacterized protein</fullName>
    </submittedName>
</protein>
<keyword evidence="2" id="KW-1185">Reference proteome</keyword>
<name>A0A2A6JI50_9HYPH</name>
<organism evidence="1 2">
    <name type="scientific">Rhizobium chutanense</name>
    <dbReference type="NCBI Taxonomy" id="2035448"/>
    <lineage>
        <taxon>Bacteria</taxon>
        <taxon>Pseudomonadati</taxon>
        <taxon>Pseudomonadota</taxon>
        <taxon>Alphaproteobacteria</taxon>
        <taxon>Hyphomicrobiales</taxon>
        <taxon>Rhizobiaceae</taxon>
        <taxon>Rhizobium/Agrobacterium group</taxon>
        <taxon>Rhizobium</taxon>
    </lineage>
</organism>